<evidence type="ECO:0000313" key="2">
    <source>
        <dbReference type="Proteomes" id="UP001515943"/>
    </source>
</evidence>
<gene>
    <name evidence="1" type="ORF">FXN61_09535</name>
</gene>
<sequence length="261" mass="28490">MHAWPVVFSAAKKGNDPWEWEDGAAAAPADVTGRGPRFAMADGATEGFGSTRWAMQLVEGFLAADVELTERSLLGWASRAQHEWRHDPLLSGATGLELFKLDSVGAFATFLGCEFADLGGRRPHWRAVALGDTVLFHVRHGKLIAQFPEISIDGFGVNPSGVPTARDALPGVIDQMGFAEGDLAPGDLVYLATDAFAHWMVRECHEDQEQLWSVLAGLNHPKRFLALVDDRRATREMANDDVTLMRISVAATWPDQLVVCV</sequence>
<dbReference type="EMBL" id="VSRL01000025">
    <property type="protein sequence ID" value="NKE57063.1"/>
    <property type="molecule type" value="Genomic_DNA"/>
</dbReference>
<accession>A0ABX1FDL7</accession>
<evidence type="ECO:0000313" key="1">
    <source>
        <dbReference type="EMBL" id="NKE57063.1"/>
    </source>
</evidence>
<protein>
    <recommendedName>
        <fullName evidence="3">Protein phosphatase 2C</fullName>
    </recommendedName>
</protein>
<organism evidence="1 2">
    <name type="scientific">Lentzea indica</name>
    <dbReference type="NCBI Taxonomy" id="2604800"/>
    <lineage>
        <taxon>Bacteria</taxon>
        <taxon>Bacillati</taxon>
        <taxon>Actinomycetota</taxon>
        <taxon>Actinomycetes</taxon>
        <taxon>Pseudonocardiales</taxon>
        <taxon>Pseudonocardiaceae</taxon>
        <taxon>Lentzea</taxon>
    </lineage>
</organism>
<reference evidence="1 2" key="1">
    <citation type="submission" date="2019-08" db="EMBL/GenBank/DDBJ databases">
        <title>Lentzea from Indian Himalayas.</title>
        <authorList>
            <person name="Mandal S."/>
            <person name="Mallick Gupta A."/>
            <person name="Maiti P.K."/>
            <person name="Sarkar J."/>
            <person name="Mandal S."/>
        </authorList>
    </citation>
    <scope>NUCLEOTIDE SEQUENCE [LARGE SCALE GENOMIC DNA]</scope>
    <source>
        <strain evidence="1 2">PSKA42</strain>
    </source>
</reference>
<proteinExistence type="predicted"/>
<evidence type="ECO:0008006" key="3">
    <source>
        <dbReference type="Google" id="ProtNLM"/>
    </source>
</evidence>
<dbReference type="Proteomes" id="UP001515943">
    <property type="component" value="Unassembled WGS sequence"/>
</dbReference>
<keyword evidence="2" id="KW-1185">Reference proteome</keyword>
<comment type="caution">
    <text evidence="1">The sequence shown here is derived from an EMBL/GenBank/DDBJ whole genome shotgun (WGS) entry which is preliminary data.</text>
</comment>
<name>A0ABX1FDL7_9PSEU</name>